<dbReference type="EMBL" id="CAADFQ010000012">
    <property type="protein sequence ID" value="VFK29818.1"/>
    <property type="molecule type" value="Genomic_DNA"/>
</dbReference>
<protein>
    <recommendedName>
        <fullName evidence="4">ADP-ribosylglycohydrolase</fullName>
    </recommendedName>
</protein>
<evidence type="ECO:0000313" key="2">
    <source>
        <dbReference type="EMBL" id="VFK29818.1"/>
    </source>
</evidence>
<dbReference type="InterPro" id="IPR036705">
    <property type="entry name" value="Ribosyl_crysJ1_sf"/>
</dbReference>
<evidence type="ECO:0008006" key="4">
    <source>
        <dbReference type="Google" id="ProtNLM"/>
    </source>
</evidence>
<name>A0A450XKZ1_9GAMM</name>
<dbReference type="EMBL" id="CAADGH010000013">
    <property type="protein sequence ID" value="VFK74956.1"/>
    <property type="molecule type" value="Genomic_DNA"/>
</dbReference>
<organism evidence="2">
    <name type="scientific">Candidatus Kentrum sp. MB</name>
    <dbReference type="NCBI Taxonomy" id="2138164"/>
    <lineage>
        <taxon>Bacteria</taxon>
        <taxon>Pseudomonadati</taxon>
        <taxon>Pseudomonadota</taxon>
        <taxon>Gammaproteobacteria</taxon>
        <taxon>Candidatus Kentrum</taxon>
    </lineage>
</organism>
<dbReference type="SUPFAM" id="SSF101478">
    <property type="entry name" value="ADP-ribosylglycohydrolase"/>
    <property type="match status" value="1"/>
</dbReference>
<gene>
    <name evidence="1" type="ORF">BECKMB1821G_GA0114241_101124</name>
    <name evidence="3" type="ORF">BECKMB1821H_GA0114242_101314</name>
    <name evidence="2" type="ORF">BECKMB1821I_GA0114274_101214</name>
</gene>
<dbReference type="AlphaFoldDB" id="A0A450XKZ1"/>
<accession>A0A450XKZ1</accession>
<dbReference type="EMBL" id="CAADFO010000011">
    <property type="protein sequence ID" value="VFK25071.1"/>
    <property type="molecule type" value="Genomic_DNA"/>
</dbReference>
<reference evidence="2" key="1">
    <citation type="submission" date="2019-02" db="EMBL/GenBank/DDBJ databases">
        <authorList>
            <person name="Gruber-Vodicka R. H."/>
            <person name="Seah K. B. B."/>
        </authorList>
    </citation>
    <scope>NUCLEOTIDE SEQUENCE</scope>
    <source>
        <strain evidence="1">BECK_BZ197</strain>
        <strain evidence="3">BECK_BZ198</strain>
        <strain evidence="2">BECK_BZ199</strain>
    </source>
</reference>
<proteinExistence type="predicted"/>
<evidence type="ECO:0000313" key="3">
    <source>
        <dbReference type="EMBL" id="VFK74956.1"/>
    </source>
</evidence>
<dbReference type="Gene3D" id="1.10.4080.10">
    <property type="entry name" value="ADP-ribosylation/Crystallin J1"/>
    <property type="match status" value="1"/>
</dbReference>
<sequence length="119" mass="13211">MLGAIAGDIIGSIYEWNNIKTRKFPLFGPKSFFTDDSVLTIALADAILHDKDYGNIMRQYFRRYPHASYGTAHIVNGRQTPTAAPITAGAMVRPCAPAPLVMSSMIWMRFCSRQSTTLP</sequence>
<evidence type="ECO:0000313" key="1">
    <source>
        <dbReference type="EMBL" id="VFK25071.1"/>
    </source>
</evidence>